<dbReference type="OrthoDB" id="6500128at2759"/>
<evidence type="ECO:0000256" key="5">
    <source>
        <dbReference type="ARBA" id="ARBA00022840"/>
    </source>
</evidence>
<dbReference type="InterPro" id="IPR003439">
    <property type="entry name" value="ABC_transporter-like_ATP-bd"/>
</dbReference>
<comment type="caution">
    <text evidence="13">The sequence shown here is derived from an EMBL/GenBank/DDBJ whole genome shotgun (WGS) entry which is preliminary data.</text>
</comment>
<feature type="transmembrane region" description="Helical" evidence="10">
    <location>
        <begin position="277"/>
        <end position="297"/>
    </location>
</feature>
<reference evidence="13 15" key="1">
    <citation type="submission" date="2020-04" db="EMBL/GenBank/DDBJ databases">
        <title>Genome Assembly and Annotation of Botryosphaeria dothidea sdau 11-99, a Latent Pathogen of Apple Fruit Ring Rot in China.</title>
        <authorList>
            <person name="Yu C."/>
            <person name="Diao Y."/>
            <person name="Lu Q."/>
            <person name="Zhao J."/>
            <person name="Cui S."/>
            <person name="Peng C."/>
            <person name="He B."/>
            <person name="Liu H."/>
        </authorList>
    </citation>
    <scope>NUCLEOTIDE SEQUENCE [LARGE SCALE GENOMIC DNA]</scope>
    <source>
        <strain evidence="13">Sdau11-99</strain>
        <strain evidence="15">sdau11-99</strain>
    </source>
</reference>
<dbReference type="GO" id="GO:0016020">
    <property type="term" value="C:membrane"/>
    <property type="evidence" value="ECO:0007669"/>
    <property type="project" value="UniProtKB-SubCell"/>
</dbReference>
<evidence type="ECO:0000256" key="4">
    <source>
        <dbReference type="ARBA" id="ARBA00022741"/>
    </source>
</evidence>
<dbReference type="EMBL" id="WWBZ02000040">
    <property type="protein sequence ID" value="KAF4305737.1"/>
    <property type="molecule type" value="Genomic_DNA"/>
</dbReference>
<organism evidence="13 15">
    <name type="scientific">Botryosphaeria dothidea</name>
    <dbReference type="NCBI Taxonomy" id="55169"/>
    <lineage>
        <taxon>Eukaryota</taxon>
        <taxon>Fungi</taxon>
        <taxon>Dikarya</taxon>
        <taxon>Ascomycota</taxon>
        <taxon>Pezizomycotina</taxon>
        <taxon>Dothideomycetes</taxon>
        <taxon>Dothideomycetes incertae sedis</taxon>
        <taxon>Botryosphaeriales</taxon>
        <taxon>Botryosphaeriaceae</taxon>
        <taxon>Botryosphaeria</taxon>
    </lineage>
</organism>
<keyword evidence="7 10" id="KW-0472">Membrane</keyword>
<evidence type="ECO:0000256" key="9">
    <source>
        <dbReference type="SAM" id="MobiDB-lite"/>
    </source>
</evidence>
<evidence type="ECO:0000256" key="8">
    <source>
        <dbReference type="ARBA" id="ARBA00023180"/>
    </source>
</evidence>
<feature type="domain" description="ABC transmembrane type-1" evidence="12">
    <location>
        <begin position="277"/>
        <end position="553"/>
    </location>
</feature>
<feature type="domain" description="ABC transporter" evidence="11">
    <location>
        <begin position="1192"/>
        <end position="1450"/>
    </location>
</feature>
<feature type="transmembrane region" description="Helical" evidence="10">
    <location>
        <begin position="488"/>
        <end position="515"/>
    </location>
</feature>
<dbReference type="InterPro" id="IPR050173">
    <property type="entry name" value="ABC_transporter_C-like"/>
</dbReference>
<feature type="transmembrane region" description="Helical" evidence="10">
    <location>
        <begin position="1019"/>
        <end position="1044"/>
    </location>
</feature>
<dbReference type="CDD" id="cd18579">
    <property type="entry name" value="ABC_6TM_ABCC_D1"/>
    <property type="match status" value="1"/>
</dbReference>
<evidence type="ECO:0000313" key="15">
    <source>
        <dbReference type="Proteomes" id="UP000572817"/>
    </source>
</evidence>
<evidence type="ECO:0000259" key="12">
    <source>
        <dbReference type="PROSITE" id="PS50929"/>
    </source>
</evidence>
<dbReference type="PANTHER" id="PTHR24223:SF399">
    <property type="entry name" value="ABC TRANSPORTER ATNG"/>
    <property type="match status" value="1"/>
</dbReference>
<keyword evidence="4" id="KW-0547">Nucleotide-binding</keyword>
<dbReference type="GO" id="GO:0140359">
    <property type="term" value="F:ABC-type transporter activity"/>
    <property type="evidence" value="ECO:0007669"/>
    <property type="project" value="InterPro"/>
</dbReference>
<dbReference type="InterPro" id="IPR044726">
    <property type="entry name" value="ABCC_6TM_D2"/>
</dbReference>
<dbReference type="SUPFAM" id="SSF52540">
    <property type="entry name" value="P-loop containing nucleoside triphosphate hydrolases"/>
    <property type="match status" value="2"/>
</dbReference>
<dbReference type="PANTHER" id="PTHR24223">
    <property type="entry name" value="ATP-BINDING CASSETTE SUB-FAMILY C"/>
    <property type="match status" value="1"/>
</dbReference>
<feature type="transmembrane region" description="Helical" evidence="10">
    <location>
        <begin position="129"/>
        <end position="149"/>
    </location>
</feature>
<evidence type="ECO:0000256" key="7">
    <source>
        <dbReference type="ARBA" id="ARBA00023136"/>
    </source>
</evidence>
<dbReference type="InterPro" id="IPR056227">
    <property type="entry name" value="TMD0_ABC"/>
</dbReference>
<keyword evidence="8" id="KW-0325">Glycoprotein</keyword>
<evidence type="ECO:0000256" key="2">
    <source>
        <dbReference type="ARBA" id="ARBA00022448"/>
    </source>
</evidence>
<feature type="transmembrane region" description="Helical" evidence="10">
    <location>
        <begin position="31"/>
        <end position="49"/>
    </location>
</feature>
<dbReference type="SMART" id="SM00382">
    <property type="entry name" value="AAA"/>
    <property type="match status" value="2"/>
</dbReference>
<gene>
    <name evidence="14" type="ORF">GTA08_BOTSDO06314</name>
    <name evidence="13" type="ORF">GTA08_BOTSDO10185</name>
</gene>
<evidence type="ECO:0000313" key="13">
    <source>
        <dbReference type="EMBL" id="KAF4301883.1"/>
    </source>
</evidence>
<feature type="transmembrane region" description="Helical" evidence="10">
    <location>
        <begin position="70"/>
        <end position="87"/>
    </location>
</feature>
<feature type="region of interest" description="Disordered" evidence="9">
    <location>
        <begin position="830"/>
        <end position="853"/>
    </location>
</feature>
<dbReference type="Gene3D" id="3.40.50.300">
    <property type="entry name" value="P-loop containing nucleotide triphosphate hydrolases"/>
    <property type="match status" value="2"/>
</dbReference>
<evidence type="ECO:0000313" key="14">
    <source>
        <dbReference type="EMBL" id="KAF4305737.1"/>
    </source>
</evidence>
<dbReference type="PROSITE" id="PS50893">
    <property type="entry name" value="ABC_TRANSPORTER_2"/>
    <property type="match status" value="2"/>
</dbReference>
<sequence>MSQVCGTDGSFGPAVGPCRGGFDFTLTFEESVLGLLPQVILLLLAPIRLMTLRRRRERIAKNSHLGFLKLIMSTLYAASSTLLLVLWAKADSYKTKTSLASACFEFLSSWSIVLLSRQEHSRAVRPSHLLQFFLLVLFLCDAARLRTLFLMRYDAALVSSSSVHTALTGILLLLESLSKKDLLVSENDRKLSPEETIGLFGQRLFWYLNDLFKEGYRKVLRPQDLHKIDTELINEQLDERFQRKWCDPSNRSMDHPLLWTLCSVLKYDIFLPVLPRLLYMSTTLAQPFLISAMVSYIQKPVNSTTTNEGYGLVGAFALTFIALAIVSSWYTQSVARFSVKLRSVLITSIYHKALSITSQDVNLGSATVLMNVDVEKVIEGVKNIHDIWAVTVSSAIALYILYTKLGAAFVAPLVVVFLSTVLSSGIGGSVKRRQLDWVAVTERRVTTVATVASSTKGIRMLGLSEAVHKMVTALRIDEVVAHRHVRKLLTYVFVVSNLLLQLSIFSTYITFAVIALYSGDVLDFDTLFTSLSALKLVTSPMLLVLQQIPHFQSAAASLYRIEMYLADREDLEATREGPVRLRSGSDIEMTRVRHRTLRSKVFRTLNAAFGMDRIRTLLHGITLEINEGSFTMIVGKVASGKSVLLQSLVGETVVLSGSVETNGSGISFCAQTPWLRNATLRQNIVGESQFDQSWYDAVIWACGLQRDFKELKNQDAAMIGSHGITLSGGQKNRISLARALYAREKTIIVDDVLSGLDNTTESLVFSRVFGRDGLLRKMNCTTILATHSTHWAPESDRLVILSEGRVVANGAYGDLIASPEFLEAHSLHGLGKNSSSSSDSRKDNGEEDADENQAFPLATAAEIELNDGYDRRSGDLGTLIYYLKAVGKTQVAVYLWLLGLMNAANAVQYIWLKELAKDSDSADSLRKSMGTFTAITIVDVLLVTLGIAHFTLVFCPRSSLSMHAQQLSAFVRAKFSYLVATDVGEITNRFSQDIVLVDNVLPFAWVNTTYASFEQLANFGILIAATPPVAALIPFLAAIGYLIQRIYLRTSRQIRLMDLEAKAPLCTNFLETLAGIVTIRAFGCAVLPLAGHTELAQARSEFMVAGLVVVLTGLAVGLRSKIDTGYLGLALVGAMDLGASIRNLVTSWTELETALSAVARIRLFSTNTPQERSCPSHALSVSEQHWPTHGAITFRSLSASYAPDPAAPSVIRKINLDIAPGEKIGICGRTGSGKSSLVAALFGLLHQDPCGQIVIDGVATDDVPLAALRAGMIALPQEPFFLGKSVREDLAPWVTTTDDGDGSGDGQDTRPGPSDAEMMHALRRCQLWGKLEAAAPLGGSGLDVRLENVDGLLSQGEKQLFCLARALLQPGRIVVLDEATSSVDRATDVLMQDIIHSAFADRTIIAIAHRLDTINDFDRVVVLERGKIVEIGPPLALLKIDGSIFKALVDAQGQAKMED</sequence>
<dbReference type="Pfam" id="PF00664">
    <property type="entry name" value="ABC_membrane"/>
    <property type="match status" value="1"/>
</dbReference>
<dbReference type="InterPro" id="IPR027417">
    <property type="entry name" value="P-loop_NTPase"/>
</dbReference>
<dbReference type="InterPro" id="IPR044746">
    <property type="entry name" value="ABCC_6TM_D1"/>
</dbReference>
<feature type="transmembrane region" description="Helical" evidence="10">
    <location>
        <begin position="1102"/>
        <end position="1118"/>
    </location>
</feature>
<evidence type="ECO:0000256" key="10">
    <source>
        <dbReference type="SAM" id="Phobius"/>
    </source>
</evidence>
<dbReference type="Gene3D" id="1.20.1560.10">
    <property type="entry name" value="ABC transporter type 1, transmembrane domain"/>
    <property type="match status" value="2"/>
</dbReference>
<keyword evidence="2" id="KW-0813">Transport</keyword>
<feature type="region of interest" description="Disordered" evidence="9">
    <location>
        <begin position="1293"/>
        <end position="1315"/>
    </location>
</feature>
<dbReference type="GO" id="GO:0016887">
    <property type="term" value="F:ATP hydrolysis activity"/>
    <property type="evidence" value="ECO:0007669"/>
    <property type="project" value="InterPro"/>
</dbReference>
<feature type="transmembrane region" description="Helical" evidence="10">
    <location>
        <begin position="891"/>
        <end position="912"/>
    </location>
</feature>
<dbReference type="PROSITE" id="PS00211">
    <property type="entry name" value="ABC_TRANSPORTER_1"/>
    <property type="match status" value="2"/>
</dbReference>
<dbReference type="EMBL" id="WWBZ02000073">
    <property type="protein sequence ID" value="KAF4301883.1"/>
    <property type="molecule type" value="Genomic_DNA"/>
</dbReference>
<evidence type="ECO:0000259" key="11">
    <source>
        <dbReference type="PROSITE" id="PS50893"/>
    </source>
</evidence>
<keyword evidence="5" id="KW-0067">ATP-binding</keyword>
<dbReference type="Pfam" id="PF24357">
    <property type="entry name" value="TMD0_ABC"/>
    <property type="match status" value="1"/>
</dbReference>
<dbReference type="SUPFAM" id="SSF90123">
    <property type="entry name" value="ABC transporter transmembrane region"/>
    <property type="match status" value="2"/>
</dbReference>
<dbReference type="GO" id="GO:0005524">
    <property type="term" value="F:ATP binding"/>
    <property type="evidence" value="ECO:0007669"/>
    <property type="project" value="UniProtKB-KW"/>
</dbReference>
<evidence type="ECO:0000256" key="3">
    <source>
        <dbReference type="ARBA" id="ARBA00022692"/>
    </source>
</evidence>
<dbReference type="Pfam" id="PF00005">
    <property type="entry name" value="ABC_tran"/>
    <property type="match status" value="2"/>
</dbReference>
<dbReference type="InterPro" id="IPR036640">
    <property type="entry name" value="ABC1_TM_sf"/>
</dbReference>
<dbReference type="PROSITE" id="PS50929">
    <property type="entry name" value="ABC_TM1F"/>
    <property type="match status" value="2"/>
</dbReference>
<keyword evidence="3 10" id="KW-0812">Transmembrane</keyword>
<dbReference type="CDD" id="cd03244">
    <property type="entry name" value="ABCC_MRP_domain2"/>
    <property type="match status" value="1"/>
</dbReference>
<feature type="transmembrane region" description="Helical" evidence="10">
    <location>
        <begin position="155"/>
        <end position="174"/>
    </location>
</feature>
<evidence type="ECO:0000256" key="6">
    <source>
        <dbReference type="ARBA" id="ARBA00022989"/>
    </source>
</evidence>
<dbReference type="CDD" id="cd18580">
    <property type="entry name" value="ABC_6TM_ABCC_D2"/>
    <property type="match status" value="1"/>
</dbReference>
<accession>A0A8H4IKV3</accession>
<dbReference type="InterPro" id="IPR011527">
    <property type="entry name" value="ABC1_TM_dom"/>
</dbReference>
<feature type="transmembrane region" description="Helical" evidence="10">
    <location>
        <begin position="309"/>
        <end position="330"/>
    </location>
</feature>
<comment type="subcellular location">
    <subcellularLocation>
        <location evidence="1">Membrane</location>
        <topology evidence="1">Multi-pass membrane protein</topology>
    </subcellularLocation>
</comment>
<dbReference type="Proteomes" id="UP000572817">
    <property type="component" value="Unassembled WGS sequence"/>
</dbReference>
<evidence type="ECO:0000256" key="1">
    <source>
        <dbReference type="ARBA" id="ARBA00004141"/>
    </source>
</evidence>
<name>A0A8H4IKV3_9PEZI</name>
<feature type="transmembrane region" description="Helical" evidence="10">
    <location>
        <begin position="932"/>
        <end position="955"/>
    </location>
</feature>
<proteinExistence type="predicted"/>
<dbReference type="InterPro" id="IPR017871">
    <property type="entry name" value="ABC_transporter-like_CS"/>
</dbReference>
<feature type="domain" description="ABC transmembrane type-1" evidence="12">
    <location>
        <begin position="897"/>
        <end position="1083"/>
    </location>
</feature>
<dbReference type="InterPro" id="IPR003593">
    <property type="entry name" value="AAA+_ATPase"/>
</dbReference>
<feature type="domain" description="ABC transporter" evidence="11">
    <location>
        <begin position="602"/>
        <end position="828"/>
    </location>
</feature>
<keyword evidence="15" id="KW-1185">Reference proteome</keyword>
<protein>
    <submittedName>
        <fullName evidence="13">Multidrug resistance-associated protein 1</fullName>
    </submittedName>
</protein>
<feature type="transmembrane region" description="Helical" evidence="10">
    <location>
        <begin position="408"/>
        <end position="427"/>
    </location>
</feature>
<keyword evidence="6 10" id="KW-1133">Transmembrane helix</keyword>